<feature type="non-terminal residue" evidence="4">
    <location>
        <position position="1"/>
    </location>
</feature>
<dbReference type="InterPro" id="IPR013320">
    <property type="entry name" value="ConA-like_dom_sf"/>
</dbReference>
<gene>
    <name evidence="4" type="ORF">S03H2_13528</name>
</gene>
<feature type="domain" description="LamG-like jellyroll fold" evidence="3">
    <location>
        <begin position="20"/>
        <end position="158"/>
    </location>
</feature>
<evidence type="ECO:0000313" key="4">
    <source>
        <dbReference type="EMBL" id="GAH38015.1"/>
    </source>
</evidence>
<evidence type="ECO:0000256" key="2">
    <source>
        <dbReference type="ARBA" id="ARBA00023157"/>
    </source>
</evidence>
<keyword evidence="2" id="KW-1015">Disulfide bond</keyword>
<sequence>DGVDDYIEIPSSASLDAITTEITLMTWVKANLGARQTMFDRYLADSPGFRSLEFDINEDGTMNFALSSDGQAATWLTSANAIDSASWTHVAATSNGSTMKIYINGVLDPNTKTSPSSIFPTGKPIILGMWEFNADALESPLTGIMDEAKIYSRALSADEIREQYSIGSLVAHWPFEETSGTSTADVSGNGNDGTINGPVSATGKIDLAFQFDGVDDYIEKE</sequence>
<name>X1FZQ5_9ZZZZ</name>
<dbReference type="AlphaFoldDB" id="X1FZQ5"/>
<comment type="caution">
    <text evidence="4">The sequence shown here is derived from an EMBL/GenBank/DDBJ whole genome shotgun (WGS) entry which is preliminary data.</text>
</comment>
<dbReference type="InterPro" id="IPR006558">
    <property type="entry name" value="LamG-like"/>
</dbReference>
<dbReference type="Pfam" id="PF13385">
    <property type="entry name" value="Laminin_G_3"/>
    <property type="match status" value="1"/>
</dbReference>
<evidence type="ECO:0000256" key="1">
    <source>
        <dbReference type="ARBA" id="ARBA00022729"/>
    </source>
</evidence>
<proteinExistence type="predicted"/>
<dbReference type="EMBL" id="BARU01006867">
    <property type="protein sequence ID" value="GAH38015.1"/>
    <property type="molecule type" value="Genomic_DNA"/>
</dbReference>
<dbReference type="SMART" id="SM00560">
    <property type="entry name" value="LamGL"/>
    <property type="match status" value="1"/>
</dbReference>
<dbReference type="PANTHER" id="PTHR47635:SF2">
    <property type="entry name" value="LAMG-LIKE JELLYROLL FOLD DOMAIN-CONTAINING PROTEIN"/>
    <property type="match status" value="1"/>
</dbReference>
<dbReference type="SUPFAM" id="SSF49899">
    <property type="entry name" value="Concanavalin A-like lectins/glucanases"/>
    <property type="match status" value="2"/>
</dbReference>
<dbReference type="PANTHER" id="PTHR47635">
    <property type="entry name" value="CUB DOMAIN-CONTAINING PROTEIN"/>
    <property type="match status" value="1"/>
</dbReference>
<keyword evidence="1" id="KW-0732">Signal</keyword>
<dbReference type="Gene3D" id="2.60.120.200">
    <property type="match status" value="2"/>
</dbReference>
<protein>
    <recommendedName>
        <fullName evidence="3">LamG-like jellyroll fold domain-containing protein</fullName>
    </recommendedName>
</protein>
<organism evidence="4">
    <name type="scientific">marine sediment metagenome</name>
    <dbReference type="NCBI Taxonomy" id="412755"/>
    <lineage>
        <taxon>unclassified sequences</taxon>
        <taxon>metagenomes</taxon>
        <taxon>ecological metagenomes</taxon>
    </lineage>
</organism>
<evidence type="ECO:0000259" key="3">
    <source>
        <dbReference type="SMART" id="SM00560"/>
    </source>
</evidence>
<accession>X1FZQ5</accession>
<reference evidence="4" key="1">
    <citation type="journal article" date="2014" name="Front. Microbiol.">
        <title>High frequency of phylogenetically diverse reductive dehalogenase-homologous genes in deep subseafloor sedimentary metagenomes.</title>
        <authorList>
            <person name="Kawai M."/>
            <person name="Futagami T."/>
            <person name="Toyoda A."/>
            <person name="Takaki Y."/>
            <person name="Nishi S."/>
            <person name="Hori S."/>
            <person name="Arai W."/>
            <person name="Tsubouchi T."/>
            <person name="Morono Y."/>
            <person name="Uchiyama I."/>
            <person name="Ito T."/>
            <person name="Fujiyama A."/>
            <person name="Inagaki F."/>
            <person name="Takami H."/>
        </authorList>
    </citation>
    <scope>NUCLEOTIDE SEQUENCE</scope>
    <source>
        <strain evidence="4">Expedition CK06-06</strain>
    </source>
</reference>